<dbReference type="EMBL" id="FUKJ01000351">
    <property type="protein sequence ID" value="SJM94621.1"/>
    <property type="molecule type" value="Genomic_DNA"/>
</dbReference>
<accession>A0A1R4HF14</accession>
<protein>
    <submittedName>
        <fullName evidence="1">Uncharacterized protein</fullName>
    </submittedName>
</protein>
<evidence type="ECO:0000313" key="2">
    <source>
        <dbReference type="Proteomes" id="UP000195442"/>
    </source>
</evidence>
<evidence type="ECO:0000313" key="1">
    <source>
        <dbReference type="EMBL" id="SJM94621.1"/>
    </source>
</evidence>
<organism evidence="1 2">
    <name type="scientific">Crenothrix polyspora</name>
    <dbReference type="NCBI Taxonomy" id="360316"/>
    <lineage>
        <taxon>Bacteria</taxon>
        <taxon>Pseudomonadati</taxon>
        <taxon>Pseudomonadota</taxon>
        <taxon>Gammaproteobacteria</taxon>
        <taxon>Methylococcales</taxon>
        <taxon>Crenotrichaceae</taxon>
        <taxon>Crenothrix</taxon>
    </lineage>
</organism>
<proteinExistence type="predicted"/>
<dbReference type="Proteomes" id="UP000195442">
    <property type="component" value="Unassembled WGS sequence"/>
</dbReference>
<reference evidence="2" key="1">
    <citation type="submission" date="2017-02" db="EMBL/GenBank/DDBJ databases">
        <authorList>
            <person name="Daims H."/>
        </authorList>
    </citation>
    <scope>NUCLEOTIDE SEQUENCE [LARGE SCALE GENOMIC DNA]</scope>
</reference>
<gene>
    <name evidence="1" type="ORF">CRENPOLYSF2_4140003</name>
</gene>
<dbReference type="RefSeq" id="WP_143341644.1">
    <property type="nucleotide sequence ID" value="NZ_FUKJ01000351.1"/>
</dbReference>
<dbReference type="AlphaFoldDB" id="A0A1R4HF14"/>
<sequence length="122" mass="13176">MKKLLTTTNILALAIGIIFGWIVNPGAIIQEVVFSTSQNRPVANNTTGIMCHCTKYNGTNRRWEGIPGSTGCYSEGEAFQNYTYGGKTYTLKKPADSCCLTTPKLAGKVYVPSTTNGNIKCS</sequence>
<keyword evidence="2" id="KW-1185">Reference proteome</keyword>
<name>A0A1R4HF14_9GAMM</name>